<keyword evidence="6" id="KW-0052">Apoplast</keyword>
<comment type="caution">
    <text evidence="8">The sequence shown here is derived from an EMBL/GenBank/DDBJ whole genome shotgun (WGS) entry which is preliminary data.</text>
</comment>
<keyword evidence="6" id="KW-0964">Secreted</keyword>
<dbReference type="InterPro" id="IPR044791">
    <property type="entry name" value="Beta-glucanase/XTH"/>
</dbReference>
<sequence>MVPCCYPLGFLLFSILMAVSSASSTPPPNSPTVFFSQGFSPLYGNQNVIPYGDDRSVQISMDVRSSSGFATKEIFLHGYFSSTIKLPENYTAGVVVTFYASNGQIFPTNHDEIDFEFLGRVQGQDWVLQTNMYGGGSTARGREERYVLWFDPSKGFHRYAVLWTEDRIIFYVDGVPIREVQRVAAMGGDWPAKPMNFIGTIWNGSDWATNGGRDKLNMAYGPYIAKYSDFVLNGCPADPIKFTPECEKNPGFATIPVGITAKERTKMKRFRRKYMRYSYCHDRARYKVPLPECALDRKEEARLRSFMHVNLLS</sequence>
<evidence type="ECO:0000256" key="1">
    <source>
        <dbReference type="ARBA" id="ARBA00022679"/>
    </source>
</evidence>
<name>A0AA88WGU8_9ASTE</name>
<dbReference type="Gene3D" id="2.60.120.200">
    <property type="match status" value="1"/>
</dbReference>
<keyword evidence="6" id="KW-0732">Signal</keyword>
<dbReference type="GO" id="GO:0048046">
    <property type="term" value="C:apoplast"/>
    <property type="evidence" value="ECO:0007669"/>
    <property type="project" value="UniProtKB-SubCell"/>
</dbReference>
<dbReference type="PIRSF" id="PIRSF005604">
    <property type="entry name" value="XET"/>
    <property type="match status" value="1"/>
</dbReference>
<dbReference type="InterPro" id="IPR010713">
    <property type="entry name" value="XET_C"/>
</dbReference>
<dbReference type="GO" id="GO:0071555">
    <property type="term" value="P:cell wall organization"/>
    <property type="evidence" value="ECO:0007669"/>
    <property type="project" value="UniProtKB-KW"/>
</dbReference>
<dbReference type="Pfam" id="PF00722">
    <property type="entry name" value="Glyco_hydro_16"/>
    <property type="match status" value="1"/>
</dbReference>
<dbReference type="PROSITE" id="PS51762">
    <property type="entry name" value="GH16_2"/>
    <property type="match status" value="1"/>
</dbReference>
<comment type="similarity">
    <text evidence="6">Belongs to the glycosyl hydrolase 16 family.</text>
</comment>
<feature type="chain" id="PRO_5041515588" description="Xyloglucan endotransglucosylase/hydrolase" evidence="6">
    <location>
        <begin position="25"/>
        <end position="313"/>
    </location>
</feature>
<keyword evidence="2 6" id="KW-0378">Hydrolase</keyword>
<evidence type="ECO:0000256" key="3">
    <source>
        <dbReference type="ARBA" id="ARBA00023157"/>
    </source>
</evidence>
<dbReference type="PANTHER" id="PTHR31062">
    <property type="entry name" value="XYLOGLUCAN ENDOTRANSGLUCOSYLASE/HYDROLASE PROTEIN 8-RELATED"/>
    <property type="match status" value="1"/>
</dbReference>
<evidence type="ECO:0000259" key="7">
    <source>
        <dbReference type="PROSITE" id="PS51762"/>
    </source>
</evidence>
<evidence type="ECO:0000256" key="6">
    <source>
        <dbReference type="RuleBase" id="RU361120"/>
    </source>
</evidence>
<dbReference type="GO" id="GO:0042546">
    <property type="term" value="P:cell wall biogenesis"/>
    <property type="evidence" value="ECO:0007669"/>
    <property type="project" value="InterPro"/>
</dbReference>
<gene>
    <name evidence="8" type="ORF">RJ639_043839</name>
</gene>
<dbReference type="Pfam" id="PF06955">
    <property type="entry name" value="XET_C"/>
    <property type="match status" value="1"/>
</dbReference>
<dbReference type="AlphaFoldDB" id="A0AA88WGU8"/>
<evidence type="ECO:0000256" key="5">
    <source>
        <dbReference type="PIRSR" id="PIRSR005604-1"/>
    </source>
</evidence>
<keyword evidence="6" id="KW-0961">Cell wall biogenesis/degradation</keyword>
<organism evidence="8 9">
    <name type="scientific">Escallonia herrerae</name>
    <dbReference type="NCBI Taxonomy" id="1293975"/>
    <lineage>
        <taxon>Eukaryota</taxon>
        <taxon>Viridiplantae</taxon>
        <taxon>Streptophyta</taxon>
        <taxon>Embryophyta</taxon>
        <taxon>Tracheophyta</taxon>
        <taxon>Spermatophyta</taxon>
        <taxon>Magnoliopsida</taxon>
        <taxon>eudicotyledons</taxon>
        <taxon>Gunneridae</taxon>
        <taxon>Pentapetalae</taxon>
        <taxon>asterids</taxon>
        <taxon>campanulids</taxon>
        <taxon>Escalloniales</taxon>
        <taxon>Escalloniaceae</taxon>
        <taxon>Escallonia</taxon>
    </lineage>
</organism>
<comment type="function">
    <text evidence="6">Catalyzes xyloglucan endohydrolysis (XEH) and/or endotransglycosylation (XET). Cleaves and religates xyloglucan polymers, an essential constituent of the primary cell wall, and thereby participates in cell wall construction of growing tissues.</text>
</comment>
<protein>
    <recommendedName>
        <fullName evidence="6">Xyloglucan endotransglucosylase/hydrolase</fullName>
        <ecNumber evidence="6">2.4.1.207</ecNumber>
    </recommendedName>
</protein>
<proteinExistence type="inferred from homology"/>
<feature type="active site" description="Nucleophile" evidence="5">
    <location>
        <position position="112"/>
    </location>
</feature>
<evidence type="ECO:0000313" key="8">
    <source>
        <dbReference type="EMBL" id="KAK3025330.1"/>
    </source>
</evidence>
<dbReference type="EC" id="2.4.1.207" evidence="6"/>
<keyword evidence="9" id="KW-1185">Reference proteome</keyword>
<dbReference type="GO" id="GO:0004553">
    <property type="term" value="F:hydrolase activity, hydrolyzing O-glycosyl compounds"/>
    <property type="evidence" value="ECO:0007669"/>
    <property type="project" value="InterPro"/>
</dbReference>
<keyword evidence="1 6" id="KW-0808">Transferase</keyword>
<dbReference type="InterPro" id="IPR000757">
    <property type="entry name" value="Beta-glucanase-like"/>
</dbReference>
<dbReference type="GO" id="GO:0016762">
    <property type="term" value="F:xyloglucan:xyloglucosyl transferase activity"/>
    <property type="evidence" value="ECO:0007669"/>
    <property type="project" value="UniProtKB-EC"/>
</dbReference>
<evidence type="ECO:0000256" key="4">
    <source>
        <dbReference type="ARBA" id="ARBA00023295"/>
    </source>
</evidence>
<dbReference type="SUPFAM" id="SSF49899">
    <property type="entry name" value="Concanavalin A-like lectins/glucanases"/>
    <property type="match status" value="1"/>
</dbReference>
<evidence type="ECO:0000256" key="2">
    <source>
        <dbReference type="ARBA" id="ARBA00022801"/>
    </source>
</evidence>
<feature type="signal peptide" evidence="6">
    <location>
        <begin position="1"/>
        <end position="24"/>
    </location>
</feature>
<dbReference type="Proteomes" id="UP001188597">
    <property type="component" value="Unassembled WGS sequence"/>
</dbReference>
<dbReference type="GO" id="GO:0010411">
    <property type="term" value="P:xyloglucan metabolic process"/>
    <property type="evidence" value="ECO:0007669"/>
    <property type="project" value="InterPro"/>
</dbReference>
<keyword evidence="6" id="KW-0134">Cell wall</keyword>
<comment type="PTM">
    <text evidence="6">Contains at least one intrachain disulfide bond essential for its enzymatic activity.</text>
</comment>
<dbReference type="InterPro" id="IPR013320">
    <property type="entry name" value="ConA-like_dom_sf"/>
</dbReference>
<keyword evidence="4 6" id="KW-0326">Glycosidase</keyword>
<feature type="active site" description="Proton donor" evidence="5">
    <location>
        <position position="116"/>
    </location>
</feature>
<evidence type="ECO:0000313" key="9">
    <source>
        <dbReference type="Proteomes" id="UP001188597"/>
    </source>
</evidence>
<dbReference type="InterPro" id="IPR016455">
    <property type="entry name" value="XTH"/>
</dbReference>
<accession>A0AA88WGU8</accession>
<reference evidence="8" key="1">
    <citation type="submission" date="2022-12" db="EMBL/GenBank/DDBJ databases">
        <title>Draft genome assemblies for two species of Escallonia (Escalloniales).</title>
        <authorList>
            <person name="Chanderbali A."/>
            <person name="Dervinis C."/>
            <person name="Anghel I."/>
            <person name="Soltis D."/>
            <person name="Soltis P."/>
            <person name="Zapata F."/>
        </authorList>
    </citation>
    <scope>NUCLEOTIDE SEQUENCE</scope>
    <source>
        <strain evidence="8">UCBG64.0493</strain>
        <tissue evidence="8">Leaf</tissue>
    </source>
</reference>
<dbReference type="EMBL" id="JAVXUP010000554">
    <property type="protein sequence ID" value="KAK3025330.1"/>
    <property type="molecule type" value="Genomic_DNA"/>
</dbReference>
<keyword evidence="3" id="KW-1015">Disulfide bond</keyword>
<comment type="subcellular location">
    <subcellularLocation>
        <location evidence="6">Secreted</location>
        <location evidence="6">Cell wall</location>
    </subcellularLocation>
    <subcellularLocation>
        <location evidence="6">Secreted</location>
        <location evidence="6">Extracellular space</location>
        <location evidence="6">Apoplast</location>
    </subcellularLocation>
</comment>
<feature type="domain" description="GH16" evidence="7">
    <location>
        <begin position="20"/>
        <end position="227"/>
    </location>
</feature>